<evidence type="ECO:0000313" key="1">
    <source>
        <dbReference type="EMBL" id="ONN27839.1"/>
    </source>
</evidence>
<protein>
    <submittedName>
        <fullName evidence="1">Uncharacterized protein</fullName>
    </submittedName>
</protein>
<comment type="caution">
    <text evidence="1">The sequence shown here is derived from an EMBL/GenBank/DDBJ whole genome shotgun (WGS) entry which is preliminary data.</text>
</comment>
<dbReference type="EMBL" id="LBFC01000006">
    <property type="protein sequence ID" value="ONN27839.1"/>
    <property type="molecule type" value="Genomic_DNA"/>
</dbReference>
<reference evidence="1 2" key="1">
    <citation type="submission" date="2015-06" db="EMBL/GenBank/DDBJ databases">
        <title>Genome sequencing of Thermotogales isolates from hydrothermal vents.</title>
        <authorList>
            <person name="Haverkamp T.H."/>
            <person name="Kublanov I.V."/>
            <person name="Nesbo C.L."/>
        </authorList>
    </citation>
    <scope>NUCLEOTIDE SEQUENCE [LARGE SCALE GENOMIC DNA]</scope>
    <source>
        <strain evidence="2">ik275mar</strain>
    </source>
</reference>
<evidence type="ECO:0000313" key="2">
    <source>
        <dbReference type="Proteomes" id="UP000242616"/>
    </source>
</evidence>
<sequence length="343" mass="39941">MRLKINVDEMKKALKLIDKVVGSVEKINRKVGFSYNSGYLSMFGSDGCLTVKFVVSEMNPTTLSFTLPLDILKFFVYELSGDINIYSDGRYVFLKAKDENLKLKIEDFHLKDFEDRYEKLLDISRSTFLNDLDFVSSHLEEGNFVDLFFGNGFRLVAENNGIINYVRRDNKSSTFSWRIPYYSSRHLIKALQLLKGREIELGYGLRHMVLKSDQLFNVCGENLNEEMIYLLEEEFSNAKEFMRISLKNLKRFLRRSMISGRYSRLKLAGNSAGLFFFASSSDMEYKGHLEISSPEKFQTITNAYFLRSALNRLGSENLIFLKSRKYLLISTINKKRFIFLPLY</sequence>
<dbReference type="RefSeq" id="WP_077197940.1">
    <property type="nucleotide sequence ID" value="NZ_LBFC01000006.1"/>
</dbReference>
<gene>
    <name evidence="1" type="ORF">XJ44_02415</name>
</gene>
<name>A0ABX3IJ39_9BACT</name>
<proteinExistence type="predicted"/>
<accession>A0ABX3IJ39</accession>
<keyword evidence="2" id="KW-1185">Reference proteome</keyword>
<organism evidence="1 2">
    <name type="scientific">Thermosipho affectus</name>
    <dbReference type="NCBI Taxonomy" id="660294"/>
    <lineage>
        <taxon>Bacteria</taxon>
        <taxon>Thermotogati</taxon>
        <taxon>Thermotogota</taxon>
        <taxon>Thermotogae</taxon>
        <taxon>Thermotogales</taxon>
        <taxon>Fervidobacteriaceae</taxon>
        <taxon>Thermosipho</taxon>
    </lineage>
</organism>
<dbReference type="Proteomes" id="UP000242616">
    <property type="component" value="Unassembled WGS sequence"/>
</dbReference>